<evidence type="ECO:0000256" key="10">
    <source>
        <dbReference type="ARBA" id="ARBA00029447"/>
    </source>
</evidence>
<keyword evidence="3" id="KW-0488">Methylation</keyword>
<dbReference type="Pfam" id="PF00015">
    <property type="entry name" value="MCPsignal"/>
    <property type="match status" value="1"/>
</dbReference>
<evidence type="ECO:0000256" key="6">
    <source>
        <dbReference type="ARBA" id="ARBA00022692"/>
    </source>
</evidence>
<feature type="domain" description="Methyl-accepting transducer" evidence="13">
    <location>
        <begin position="265"/>
        <end position="494"/>
    </location>
</feature>
<dbReference type="Pfam" id="PF02203">
    <property type="entry name" value="TarH"/>
    <property type="match status" value="1"/>
</dbReference>
<protein>
    <submittedName>
        <fullName evidence="15">Tar ligand binding domain-containing protein</fullName>
    </submittedName>
</protein>
<evidence type="ECO:0000256" key="9">
    <source>
        <dbReference type="ARBA" id="ARBA00023224"/>
    </source>
</evidence>
<organism evidence="15 16">
    <name type="scientific">Paraburkholderia edwinii</name>
    <dbReference type="NCBI Taxonomy" id="2861782"/>
    <lineage>
        <taxon>Bacteria</taxon>
        <taxon>Pseudomonadati</taxon>
        <taxon>Pseudomonadota</taxon>
        <taxon>Betaproteobacteria</taxon>
        <taxon>Burkholderiales</taxon>
        <taxon>Burkholderiaceae</taxon>
        <taxon>Paraburkholderia</taxon>
    </lineage>
</organism>
<dbReference type="PRINTS" id="PR00260">
    <property type="entry name" value="CHEMTRNSDUCR"/>
</dbReference>
<keyword evidence="16" id="KW-1185">Reference proteome</keyword>
<dbReference type="Proteomes" id="UP000826462">
    <property type="component" value="Chromosome 1"/>
</dbReference>
<dbReference type="Pfam" id="PF00672">
    <property type="entry name" value="HAMP"/>
    <property type="match status" value="1"/>
</dbReference>
<dbReference type="SMART" id="SM00283">
    <property type="entry name" value="MA"/>
    <property type="match status" value="1"/>
</dbReference>
<dbReference type="InterPro" id="IPR004090">
    <property type="entry name" value="Chemotax_Me-accpt_rcpt"/>
</dbReference>
<keyword evidence="4" id="KW-0145">Chemotaxis</keyword>
<dbReference type="PROSITE" id="PS50111">
    <property type="entry name" value="CHEMOTAXIS_TRANSDUC_2"/>
    <property type="match status" value="1"/>
</dbReference>
<evidence type="ECO:0000256" key="3">
    <source>
        <dbReference type="ARBA" id="ARBA00022481"/>
    </source>
</evidence>
<dbReference type="CDD" id="cd11386">
    <property type="entry name" value="MCP_signal"/>
    <property type="match status" value="1"/>
</dbReference>
<dbReference type="SUPFAM" id="SSF47170">
    <property type="entry name" value="Aspartate receptor, ligand-binding domain"/>
    <property type="match status" value="1"/>
</dbReference>
<evidence type="ECO:0000313" key="15">
    <source>
        <dbReference type="EMBL" id="QYD67274.1"/>
    </source>
</evidence>
<reference evidence="15 16" key="1">
    <citation type="submission" date="2021-07" db="EMBL/GenBank/DDBJ databases">
        <title>Paraburkholderia edwinii protects Aspergillus sp. from phenazines by acting as a toxin sponge.</title>
        <authorList>
            <person name="Dahlstrom K.M."/>
            <person name="Newman D.K."/>
        </authorList>
    </citation>
    <scope>NUCLEOTIDE SEQUENCE [LARGE SCALE GENOMIC DNA]</scope>
    <source>
        <strain evidence="15 16">Pe01</strain>
    </source>
</reference>
<name>A0ABX8UF06_9BURK</name>
<keyword evidence="5" id="KW-0997">Cell inner membrane</keyword>
<evidence type="ECO:0000256" key="11">
    <source>
        <dbReference type="PROSITE-ProRule" id="PRU00284"/>
    </source>
</evidence>
<comment type="similarity">
    <text evidence="10">Belongs to the methyl-accepting chemotaxis (MCP) protein family.</text>
</comment>
<evidence type="ECO:0000256" key="1">
    <source>
        <dbReference type="ARBA" id="ARBA00004429"/>
    </source>
</evidence>
<dbReference type="InterPro" id="IPR035440">
    <property type="entry name" value="4HB_MCP_dom_sf"/>
</dbReference>
<dbReference type="PROSITE" id="PS50885">
    <property type="entry name" value="HAMP"/>
    <property type="match status" value="1"/>
</dbReference>
<evidence type="ECO:0000259" key="14">
    <source>
        <dbReference type="PROSITE" id="PS50885"/>
    </source>
</evidence>
<dbReference type="RefSeq" id="WP_219796268.1">
    <property type="nucleotide sequence ID" value="NZ_CP080095.1"/>
</dbReference>
<dbReference type="InterPro" id="IPR003122">
    <property type="entry name" value="Tar_rcpt_lig-bd"/>
</dbReference>
<evidence type="ECO:0000256" key="12">
    <source>
        <dbReference type="SAM" id="Phobius"/>
    </source>
</evidence>
<evidence type="ECO:0000256" key="2">
    <source>
        <dbReference type="ARBA" id="ARBA00022475"/>
    </source>
</evidence>
<dbReference type="EMBL" id="CP080095">
    <property type="protein sequence ID" value="QYD67274.1"/>
    <property type="molecule type" value="Genomic_DNA"/>
</dbReference>
<evidence type="ECO:0000313" key="16">
    <source>
        <dbReference type="Proteomes" id="UP000826462"/>
    </source>
</evidence>
<keyword evidence="2" id="KW-1003">Cell membrane</keyword>
<sequence>MKISIRMRLAVAMFVLGCLLSLVGILGLTGMSSSNDANRETYSNKLPRVVYIGDSEIILTRQRAALLRAAQDPTTPDLESIITKSQGFEKQSHALWDKYLALPRSADEDRLTQEVIRTRVAMDKGLDDFVAALRSRDKDAITKAGLVNNDLYAAFNTSGEKLRHYQFATAKDDYEAQQRGFTLFRCVIIGAIVLGVLAALYSWHSLRSAISRPLEAALSHFEYIAAGDLTHRVEVMSRDEMGQLMAGLAKMRDSLAHTVRTVRKGSDAIATATREVAAGNLDLSARTEEQAASLQQTAASMEELSGTVKQNADNVREAANMSTAASGTADKGSDVVQRVVQTMTGIDESSSRINDIISIIEGIAFQTNILALNAAVEAARAGEQGRGFAVVAAEVRSLAQRSSSAAKEIKQLIEQSVERVKVGTTLVGEAGATMTEIIGSVKRVTDIMGEIAAATHEQTNGIDQVSHAVTQMDEVTQQNAALVEQASAAAASLEDQARALRDAVSVFKLADDTGVHATSVRATHARMPAMAAA</sequence>
<dbReference type="InterPro" id="IPR004089">
    <property type="entry name" value="MCPsignal_dom"/>
</dbReference>
<feature type="transmembrane region" description="Helical" evidence="12">
    <location>
        <begin position="182"/>
        <end position="203"/>
    </location>
</feature>
<keyword evidence="7 12" id="KW-1133">Transmembrane helix</keyword>
<keyword evidence="6 12" id="KW-0812">Transmembrane</keyword>
<evidence type="ECO:0000256" key="4">
    <source>
        <dbReference type="ARBA" id="ARBA00022500"/>
    </source>
</evidence>
<comment type="subcellular location">
    <subcellularLocation>
        <location evidence="1">Cell inner membrane</location>
        <topology evidence="1">Multi-pass membrane protein</topology>
    </subcellularLocation>
</comment>
<proteinExistence type="inferred from homology"/>
<evidence type="ECO:0000256" key="8">
    <source>
        <dbReference type="ARBA" id="ARBA00023136"/>
    </source>
</evidence>
<feature type="domain" description="HAMP" evidence="14">
    <location>
        <begin position="208"/>
        <end position="260"/>
    </location>
</feature>
<dbReference type="CDD" id="cd06225">
    <property type="entry name" value="HAMP"/>
    <property type="match status" value="1"/>
</dbReference>
<dbReference type="PANTHER" id="PTHR43531">
    <property type="entry name" value="PROTEIN ICFG"/>
    <property type="match status" value="1"/>
</dbReference>
<keyword evidence="9 11" id="KW-0807">Transducer</keyword>
<dbReference type="InterPro" id="IPR003660">
    <property type="entry name" value="HAMP_dom"/>
</dbReference>
<dbReference type="SUPFAM" id="SSF58104">
    <property type="entry name" value="Methyl-accepting chemotaxis protein (MCP) signaling domain"/>
    <property type="match status" value="1"/>
</dbReference>
<evidence type="ECO:0000259" key="13">
    <source>
        <dbReference type="PROSITE" id="PS50111"/>
    </source>
</evidence>
<dbReference type="SMART" id="SM00304">
    <property type="entry name" value="HAMP"/>
    <property type="match status" value="1"/>
</dbReference>
<dbReference type="Gene3D" id="1.10.287.950">
    <property type="entry name" value="Methyl-accepting chemotaxis protein"/>
    <property type="match status" value="1"/>
</dbReference>
<dbReference type="InterPro" id="IPR051310">
    <property type="entry name" value="MCP_chemotaxis"/>
</dbReference>
<evidence type="ECO:0000256" key="7">
    <source>
        <dbReference type="ARBA" id="ARBA00022989"/>
    </source>
</evidence>
<gene>
    <name evidence="15" type="ORF">KZJ38_12895</name>
</gene>
<dbReference type="PANTHER" id="PTHR43531:SF14">
    <property type="entry name" value="METHYL-ACCEPTING CHEMOTAXIS PROTEIN I-RELATED"/>
    <property type="match status" value="1"/>
</dbReference>
<accession>A0ABX8UF06</accession>
<keyword evidence="8 12" id="KW-0472">Membrane</keyword>
<evidence type="ECO:0000256" key="5">
    <source>
        <dbReference type="ARBA" id="ARBA00022519"/>
    </source>
</evidence>